<sequence length="295" mass="33495">MHGLDDGYIIYRKDVSMAYKLVCIDVDGTLLNSKHKITSRTKAILGQAHQQGIHIVISTGRMYTDAQYFSNLIGVKSPVIASNGAFIKEKDNDQVIFKDVLGLELSLQLLSVFQKHHVKPYFCTPDKFYYGNVLFKLFYIATKLLGKRDNSIDMEYIFSWQQWQKVVHREQSNMVKCEIIYRDIALVDELRQELQNIEQLAIVNSSKHNIEITRKGVSKGKAVAMLAAHYNLKREEVITIGDSENDVSMIEYAGLGIAMENALESVKQKADYITDSNDNEGVANAINRFVLEDGF</sequence>
<dbReference type="InterPro" id="IPR006379">
    <property type="entry name" value="HAD-SF_hydro_IIB"/>
</dbReference>
<dbReference type="Gene3D" id="3.40.50.1000">
    <property type="entry name" value="HAD superfamily/HAD-like"/>
    <property type="match status" value="1"/>
</dbReference>
<dbReference type="CDD" id="cd07516">
    <property type="entry name" value="HAD_Pase"/>
    <property type="match status" value="1"/>
</dbReference>
<evidence type="ECO:0000313" key="2">
    <source>
        <dbReference type="Proteomes" id="UP000216752"/>
    </source>
</evidence>
<accession>A0ABZ3IHJ1</accession>
<keyword evidence="2" id="KW-1185">Reference proteome</keyword>
<dbReference type="SUPFAM" id="SSF56784">
    <property type="entry name" value="HAD-like"/>
    <property type="match status" value="1"/>
</dbReference>
<protein>
    <submittedName>
        <fullName evidence="1">5-amino-6-(5-phospho-D-ribitylamino)uracil phosphatase YcsE</fullName>
        <ecNumber evidence="1">3.1.3.104</ecNumber>
    </submittedName>
</protein>
<proteinExistence type="predicted"/>
<dbReference type="Pfam" id="PF08282">
    <property type="entry name" value="Hydrolase_3"/>
    <property type="match status" value="1"/>
</dbReference>
<name>A0ABZ3IHJ1_9FIRM</name>
<evidence type="ECO:0000313" key="1">
    <source>
        <dbReference type="EMBL" id="XFO65141.1"/>
    </source>
</evidence>
<dbReference type="RefSeq" id="WP_245867606.1">
    <property type="nucleotide sequence ID" value="NZ_CP155573.1"/>
</dbReference>
<reference evidence="1" key="1">
    <citation type="submission" date="2024-05" db="EMBL/GenBank/DDBJ databases">
        <title>Isolation and characterization of Sporomusa carbonis sp. nov., a carboxydotrophic hydrogenogen in the genus of Sporomusa isolated from a charcoal burning pile.</title>
        <authorList>
            <person name="Boeer T."/>
            <person name="Rosenbaum F."/>
            <person name="Eysell L."/>
            <person name="Mueller V."/>
            <person name="Daniel R."/>
            <person name="Poehlein A."/>
        </authorList>
    </citation>
    <scope>NUCLEOTIDE SEQUENCE [LARGE SCALE GENOMIC DNA]</scope>
    <source>
        <strain evidence="1">DSM 10669</strain>
    </source>
</reference>
<dbReference type="PANTHER" id="PTHR10000">
    <property type="entry name" value="PHOSPHOSERINE PHOSPHATASE"/>
    <property type="match status" value="1"/>
</dbReference>
<dbReference type="SFLD" id="SFLDG01140">
    <property type="entry name" value="C2.B:_Phosphomannomutase_and_P"/>
    <property type="match status" value="1"/>
</dbReference>
<dbReference type="InterPro" id="IPR036412">
    <property type="entry name" value="HAD-like_sf"/>
</dbReference>
<dbReference type="EMBL" id="CP155573">
    <property type="protein sequence ID" value="XFO65141.1"/>
    <property type="molecule type" value="Genomic_DNA"/>
</dbReference>
<dbReference type="PROSITE" id="PS01228">
    <property type="entry name" value="COF_1"/>
    <property type="match status" value="1"/>
</dbReference>
<dbReference type="SFLD" id="SFLDS00003">
    <property type="entry name" value="Haloacid_Dehalogenase"/>
    <property type="match status" value="1"/>
</dbReference>
<keyword evidence="1" id="KW-0378">Hydrolase</keyword>
<dbReference type="Proteomes" id="UP000216752">
    <property type="component" value="Chromosome"/>
</dbReference>
<dbReference type="InterPro" id="IPR023214">
    <property type="entry name" value="HAD_sf"/>
</dbReference>
<dbReference type="SFLD" id="SFLDG01144">
    <property type="entry name" value="C2.B.4:_PGP_Like"/>
    <property type="match status" value="1"/>
</dbReference>
<gene>
    <name evidence="1" type="primary">ycsE</name>
    <name evidence="1" type="ORF">SPSIL_012500</name>
</gene>
<dbReference type="InterPro" id="IPR000150">
    <property type="entry name" value="Cof"/>
</dbReference>
<dbReference type="NCBIfam" id="TIGR01484">
    <property type="entry name" value="HAD-SF-IIB"/>
    <property type="match status" value="1"/>
</dbReference>
<dbReference type="PROSITE" id="PS01229">
    <property type="entry name" value="COF_2"/>
    <property type="match status" value="1"/>
</dbReference>
<dbReference type="Gene3D" id="3.30.1240.10">
    <property type="match status" value="1"/>
</dbReference>
<dbReference type="EC" id="3.1.3.104" evidence="1"/>
<organism evidence="1 2">
    <name type="scientific">Sporomusa silvacetica DSM 10669</name>
    <dbReference type="NCBI Taxonomy" id="1123289"/>
    <lineage>
        <taxon>Bacteria</taxon>
        <taxon>Bacillati</taxon>
        <taxon>Bacillota</taxon>
        <taxon>Negativicutes</taxon>
        <taxon>Selenomonadales</taxon>
        <taxon>Sporomusaceae</taxon>
        <taxon>Sporomusa</taxon>
    </lineage>
</organism>
<dbReference type="NCBIfam" id="TIGR00099">
    <property type="entry name" value="Cof-subfamily"/>
    <property type="match status" value="1"/>
</dbReference>
<dbReference type="GO" id="GO:0043726">
    <property type="term" value="F:5-amino-6-(5-phosphoribitylamino)uracil phosphatase activity"/>
    <property type="evidence" value="ECO:0007669"/>
    <property type="project" value="UniProtKB-EC"/>
</dbReference>
<dbReference type="PANTHER" id="PTHR10000:SF8">
    <property type="entry name" value="HAD SUPERFAMILY HYDROLASE-LIKE, TYPE 3"/>
    <property type="match status" value="1"/>
</dbReference>